<dbReference type="PROSITE" id="PS50089">
    <property type="entry name" value="ZF_RING_2"/>
    <property type="match status" value="1"/>
</dbReference>
<evidence type="ECO:0000259" key="8">
    <source>
        <dbReference type="PROSITE" id="PS50089"/>
    </source>
</evidence>
<evidence type="ECO:0000256" key="1">
    <source>
        <dbReference type="ARBA" id="ARBA00004496"/>
    </source>
</evidence>
<name>A0A061J0D6_TRYRA</name>
<dbReference type="SMART" id="SM00184">
    <property type="entry name" value="RING"/>
    <property type="match status" value="1"/>
</dbReference>
<evidence type="ECO:0000256" key="3">
    <source>
        <dbReference type="ARBA" id="ARBA00022723"/>
    </source>
</evidence>
<dbReference type="Proteomes" id="UP000031737">
    <property type="component" value="Unassembled WGS sequence"/>
</dbReference>
<dbReference type="InterPro" id="IPR027370">
    <property type="entry name" value="Znf-RING_euk"/>
</dbReference>
<comment type="subcellular location">
    <subcellularLocation>
        <location evidence="1">Cytoplasm</location>
    </subcellularLocation>
</comment>
<keyword evidence="4 6" id="KW-0863">Zinc-finger</keyword>
<dbReference type="AlphaFoldDB" id="A0A061J0D6"/>
<dbReference type="OrthoDB" id="302966at2759"/>
<keyword evidence="10" id="KW-1185">Reference proteome</keyword>
<organism evidence="9 10">
    <name type="scientific">Trypanosoma rangeli SC58</name>
    <dbReference type="NCBI Taxonomy" id="429131"/>
    <lineage>
        <taxon>Eukaryota</taxon>
        <taxon>Discoba</taxon>
        <taxon>Euglenozoa</taxon>
        <taxon>Kinetoplastea</taxon>
        <taxon>Metakinetoplastina</taxon>
        <taxon>Trypanosomatida</taxon>
        <taxon>Trypanosomatidae</taxon>
        <taxon>Trypanosoma</taxon>
        <taxon>Herpetosoma</taxon>
    </lineage>
</organism>
<evidence type="ECO:0000256" key="4">
    <source>
        <dbReference type="ARBA" id="ARBA00022771"/>
    </source>
</evidence>
<dbReference type="Gene3D" id="3.30.40.10">
    <property type="entry name" value="Zinc/RING finger domain, C3HC4 (zinc finger)"/>
    <property type="match status" value="1"/>
</dbReference>
<dbReference type="PANTHER" id="PTHR12983:SF9">
    <property type="entry name" value="E3 UBIQUITIN-PROTEIN LIGASE RNF10"/>
    <property type="match status" value="1"/>
</dbReference>
<evidence type="ECO:0000313" key="9">
    <source>
        <dbReference type="EMBL" id="ESL08873.1"/>
    </source>
</evidence>
<feature type="domain" description="RING-type" evidence="8">
    <location>
        <begin position="109"/>
        <end position="153"/>
    </location>
</feature>
<protein>
    <recommendedName>
        <fullName evidence="8">RING-type domain-containing protein</fullName>
    </recommendedName>
</protein>
<feature type="region of interest" description="Disordered" evidence="7">
    <location>
        <begin position="470"/>
        <end position="489"/>
    </location>
</feature>
<evidence type="ECO:0000256" key="5">
    <source>
        <dbReference type="ARBA" id="ARBA00022833"/>
    </source>
</evidence>
<dbReference type="GO" id="GO:0045944">
    <property type="term" value="P:positive regulation of transcription by RNA polymerase II"/>
    <property type="evidence" value="ECO:0007669"/>
    <property type="project" value="TreeGrafter"/>
</dbReference>
<dbReference type="InterPro" id="IPR013083">
    <property type="entry name" value="Znf_RING/FYVE/PHD"/>
</dbReference>
<dbReference type="InterPro" id="IPR001841">
    <property type="entry name" value="Znf_RING"/>
</dbReference>
<comment type="caution">
    <text evidence="9">The sequence shown here is derived from an EMBL/GenBank/DDBJ whole genome shotgun (WGS) entry which is preliminary data.</text>
</comment>
<feature type="compositionally biased region" description="Basic and acidic residues" evidence="7">
    <location>
        <begin position="478"/>
        <end position="489"/>
    </location>
</feature>
<evidence type="ECO:0000256" key="6">
    <source>
        <dbReference type="PROSITE-ProRule" id="PRU00175"/>
    </source>
</evidence>
<dbReference type="SUPFAM" id="SSF57850">
    <property type="entry name" value="RING/U-box"/>
    <property type="match status" value="1"/>
</dbReference>
<dbReference type="GO" id="GO:0005737">
    <property type="term" value="C:cytoplasm"/>
    <property type="evidence" value="ECO:0007669"/>
    <property type="project" value="UniProtKB-SubCell"/>
</dbReference>
<dbReference type="GO" id="GO:0000976">
    <property type="term" value="F:transcription cis-regulatory region binding"/>
    <property type="evidence" value="ECO:0007669"/>
    <property type="project" value="TreeGrafter"/>
</dbReference>
<dbReference type="Pfam" id="PF13445">
    <property type="entry name" value="zf-RING_UBOX"/>
    <property type="match status" value="1"/>
</dbReference>
<proteinExistence type="predicted"/>
<dbReference type="VEuPathDB" id="TriTrypDB:TRSC58_03416"/>
<keyword evidence="2" id="KW-0963">Cytoplasm</keyword>
<gene>
    <name evidence="9" type="ORF">TRSC58_03416</name>
</gene>
<dbReference type="InterPro" id="IPR039739">
    <property type="entry name" value="MAG2/RNF10"/>
</dbReference>
<dbReference type="EMBL" id="AUPL01003416">
    <property type="protein sequence ID" value="ESL08873.1"/>
    <property type="molecule type" value="Genomic_DNA"/>
</dbReference>
<evidence type="ECO:0000256" key="7">
    <source>
        <dbReference type="SAM" id="MobiDB-lite"/>
    </source>
</evidence>
<dbReference type="PANTHER" id="PTHR12983">
    <property type="entry name" value="RING FINGER 10 FAMILY MEMBER"/>
    <property type="match status" value="1"/>
</dbReference>
<sequence>MPKHRKGSRGVEARGIGNFQYEWQSEATSAARRPYAPRRNVDPAVLKRAYMLHNFQFVLRPDAYEMRPTPGLPRGNWRLNNVLYSSDAAPPWDAVTAVVVRFTIDQFQCPICLETPTAARVADCGHVVCLPCMSQYLSMLKQENKQRTCPVCHNFVTLSMLRPCIFRPIEPLYCGNRASFTLLRRRGGCCVLLRHDDPRWGDTAPLEEELPLPYPQEPSAMFSRYILATAESESTQRRLDCTAIMDQLSQLNAQPRPLSQFDDAVLHFAEKALEMVLQEGDSQSLHTTTRNSPPIAPKHPNLDGEKMYYLYGESEGRPYYMHPISFKMLRDDANTRGTPLLGTVEATVEEIVSFTQDEASRKHYKASAHVPLHGTIKFCLLDLSDVVLPSTLKAFETTLARMREARRRREAGSDSGGEDVSWQAYLRRYRAVSPPQASDSGFSPELTFSDYSGGSDPMVSLDITAWSEPGGLSGDSSLETRQRATKRQEAPIASCWTTENSRRLFATPPMRPAKPTWGGHVLHLYQTPSTGSHPSR</sequence>
<keyword evidence="5" id="KW-0862">Zinc</keyword>
<dbReference type="PROSITE" id="PS00518">
    <property type="entry name" value="ZF_RING_1"/>
    <property type="match status" value="1"/>
</dbReference>
<evidence type="ECO:0000313" key="10">
    <source>
        <dbReference type="Proteomes" id="UP000031737"/>
    </source>
</evidence>
<accession>A0A061J0D6</accession>
<dbReference type="GO" id="GO:0008270">
    <property type="term" value="F:zinc ion binding"/>
    <property type="evidence" value="ECO:0007669"/>
    <property type="project" value="UniProtKB-KW"/>
</dbReference>
<keyword evidence="3" id="KW-0479">Metal-binding</keyword>
<reference evidence="9 10" key="1">
    <citation type="submission" date="2013-07" db="EMBL/GenBank/DDBJ databases">
        <authorList>
            <person name="Stoco P.H."/>
            <person name="Wagner G."/>
            <person name="Gerber A."/>
            <person name="Zaha A."/>
            <person name="Thompson C."/>
            <person name="Bartholomeu D.C."/>
            <person name="Luckemeyer D.D."/>
            <person name="Bahia D."/>
            <person name="Loreto E."/>
            <person name="Prestes E.B."/>
            <person name="Lima F.M."/>
            <person name="Rodrigues-Luiz G."/>
            <person name="Vallejo G.A."/>
            <person name="Filho J.F."/>
            <person name="Monteiro K.M."/>
            <person name="Tyler K.M."/>
            <person name="de Almeida L.G."/>
            <person name="Ortiz M.F."/>
            <person name="Siervo M.A."/>
            <person name="de Moraes M.H."/>
            <person name="Cunha O.L."/>
            <person name="Mendonca-Neto R."/>
            <person name="Silva R."/>
            <person name="Teixeira S.M."/>
            <person name="Murta S.M."/>
            <person name="Sincero T.C."/>
            <person name="Mendes T.A."/>
            <person name="Urmenyi T.P."/>
            <person name="Silva V.G."/>
            <person name="da Rocha W.D."/>
            <person name="Andersson B."/>
            <person name="Romanha A.J."/>
            <person name="Steindel M."/>
            <person name="de Vasconcelos A.T."/>
            <person name="Grisard E.C."/>
        </authorList>
    </citation>
    <scope>NUCLEOTIDE SEQUENCE [LARGE SCALE GENOMIC DNA]</scope>
    <source>
        <strain evidence="9 10">SC58</strain>
    </source>
</reference>
<dbReference type="InterPro" id="IPR017907">
    <property type="entry name" value="Znf_RING_CS"/>
</dbReference>
<evidence type="ECO:0000256" key="2">
    <source>
        <dbReference type="ARBA" id="ARBA00022490"/>
    </source>
</evidence>